<gene>
    <name evidence="8" type="ORF">SAMN05660284_01876</name>
</gene>
<sequence length="330" mass="34622">MHFCRSLLPGAGLVLVLTVVATWLGKMFPAAGGAVIGMLLGIAVRSFIPLPLQCLPGVRFSSKQVLQYSIIALGACLPIAEVARTGVSTLFVTLATISAAFLSALCFGRLLKIPAKLCVLIGTGTAICGGSAISAIVPVLKPSEHEITFSLATIFLFNVVAVLVFPQFGHFLGLSDQGFGLWAGTAINDTSSVVAAAYSWSRDAGEYATIVKLTRAMLIVPVTLLIGAVSGWQQRKSDGDSMQSIRVQVPWFIVGFLLASGAGSFLPAIIVEVAQTAAHFMITGALAAIGLSTDLSKMRQTGIKPVVLGLLVWICVASTSLAVQYHKGFW</sequence>
<feature type="transmembrane region" description="Helical" evidence="7">
    <location>
        <begin position="89"/>
        <end position="110"/>
    </location>
</feature>
<dbReference type="InterPro" id="IPR018383">
    <property type="entry name" value="UPF0324_pro"/>
</dbReference>
<feature type="transmembrane region" description="Helical" evidence="7">
    <location>
        <begin position="276"/>
        <end position="293"/>
    </location>
</feature>
<evidence type="ECO:0000256" key="4">
    <source>
        <dbReference type="ARBA" id="ARBA00022692"/>
    </source>
</evidence>
<keyword evidence="9" id="KW-1185">Reference proteome</keyword>
<dbReference type="PANTHER" id="PTHR30106">
    <property type="entry name" value="INNER MEMBRANE PROTEIN YEIH-RELATED"/>
    <property type="match status" value="1"/>
</dbReference>
<keyword evidence="5 7" id="KW-1133">Transmembrane helix</keyword>
<feature type="transmembrane region" description="Helical" evidence="7">
    <location>
        <begin position="117"/>
        <end position="137"/>
    </location>
</feature>
<keyword evidence="3" id="KW-1003">Cell membrane</keyword>
<dbReference type="Pfam" id="PF03601">
    <property type="entry name" value="Cons_hypoth698"/>
    <property type="match status" value="1"/>
</dbReference>
<dbReference type="Proteomes" id="UP000242869">
    <property type="component" value="Unassembled WGS sequence"/>
</dbReference>
<protein>
    <submittedName>
        <fullName evidence="8">Conserved hypothetical integral membrane protein</fullName>
    </submittedName>
</protein>
<feature type="transmembrane region" description="Helical" evidence="7">
    <location>
        <begin position="65"/>
        <end position="83"/>
    </location>
</feature>
<feature type="transmembrane region" description="Helical" evidence="7">
    <location>
        <begin position="149"/>
        <end position="172"/>
    </location>
</feature>
<dbReference type="PANTHER" id="PTHR30106:SF1">
    <property type="entry name" value="UPF0324 MEMBRANE PROTEIN FN0533"/>
    <property type="match status" value="1"/>
</dbReference>
<proteinExistence type="inferred from homology"/>
<feature type="transmembrane region" description="Helical" evidence="7">
    <location>
        <begin position="305"/>
        <end position="325"/>
    </location>
</feature>
<feature type="transmembrane region" description="Helical" evidence="7">
    <location>
        <begin position="179"/>
        <end position="201"/>
    </location>
</feature>
<comment type="similarity">
    <text evidence="2">Belongs to the UPF0324 family.</text>
</comment>
<evidence type="ECO:0000256" key="5">
    <source>
        <dbReference type="ARBA" id="ARBA00022989"/>
    </source>
</evidence>
<evidence type="ECO:0000256" key="2">
    <source>
        <dbReference type="ARBA" id="ARBA00007977"/>
    </source>
</evidence>
<reference evidence="9" key="1">
    <citation type="submission" date="2016-10" db="EMBL/GenBank/DDBJ databases">
        <authorList>
            <person name="Varghese N."/>
            <person name="Submissions S."/>
        </authorList>
    </citation>
    <scope>NUCLEOTIDE SEQUENCE [LARGE SCALE GENOMIC DNA]</scope>
    <source>
        <strain evidence="9">DSM 6150</strain>
    </source>
</reference>
<evidence type="ECO:0000256" key="6">
    <source>
        <dbReference type="ARBA" id="ARBA00023136"/>
    </source>
</evidence>
<feature type="transmembrane region" description="Helical" evidence="7">
    <location>
        <begin position="31"/>
        <end position="53"/>
    </location>
</feature>
<dbReference type="GO" id="GO:0005886">
    <property type="term" value="C:plasma membrane"/>
    <property type="evidence" value="ECO:0007669"/>
    <property type="project" value="UniProtKB-SubCell"/>
</dbReference>
<organism evidence="8 9">
    <name type="scientific">Formivibrio citricus</name>
    <dbReference type="NCBI Taxonomy" id="83765"/>
    <lineage>
        <taxon>Bacteria</taxon>
        <taxon>Pseudomonadati</taxon>
        <taxon>Pseudomonadota</taxon>
        <taxon>Betaproteobacteria</taxon>
        <taxon>Neisseriales</taxon>
        <taxon>Chitinibacteraceae</taxon>
        <taxon>Formivibrio</taxon>
    </lineage>
</organism>
<evidence type="ECO:0000256" key="7">
    <source>
        <dbReference type="SAM" id="Phobius"/>
    </source>
</evidence>
<evidence type="ECO:0000313" key="8">
    <source>
        <dbReference type="EMBL" id="SFN60828.1"/>
    </source>
</evidence>
<evidence type="ECO:0000256" key="3">
    <source>
        <dbReference type="ARBA" id="ARBA00022475"/>
    </source>
</evidence>
<comment type="subcellular location">
    <subcellularLocation>
        <location evidence="1">Cell membrane</location>
        <topology evidence="1">Multi-pass membrane protein</topology>
    </subcellularLocation>
</comment>
<feature type="transmembrane region" description="Helical" evidence="7">
    <location>
        <begin position="249"/>
        <end position="270"/>
    </location>
</feature>
<accession>A0A1I5AEH4</accession>
<dbReference type="EMBL" id="FOVE01000013">
    <property type="protein sequence ID" value="SFN60828.1"/>
    <property type="molecule type" value="Genomic_DNA"/>
</dbReference>
<evidence type="ECO:0000313" key="9">
    <source>
        <dbReference type="Proteomes" id="UP000242869"/>
    </source>
</evidence>
<keyword evidence="4 7" id="KW-0812">Transmembrane</keyword>
<evidence type="ECO:0000256" key="1">
    <source>
        <dbReference type="ARBA" id="ARBA00004651"/>
    </source>
</evidence>
<keyword evidence="6 7" id="KW-0472">Membrane</keyword>
<dbReference type="AlphaFoldDB" id="A0A1I5AEH4"/>
<name>A0A1I5AEH4_9NEIS</name>
<dbReference type="STRING" id="83765.SAMN05660284_01876"/>
<feature type="transmembrane region" description="Helical" evidence="7">
    <location>
        <begin position="207"/>
        <end position="229"/>
    </location>
</feature>